<evidence type="ECO:0000256" key="10">
    <source>
        <dbReference type="ARBA" id="ARBA00022801"/>
    </source>
</evidence>
<dbReference type="AlphaFoldDB" id="A0A147JTI2"/>
<feature type="binding site" evidence="15">
    <location>
        <position position="264"/>
    </location>
    <ligand>
        <name>dihydroxyacetone phosphate</name>
        <dbReference type="ChEBI" id="CHEBI:57642"/>
    </ligand>
</feature>
<feature type="binding site" evidence="15">
    <location>
        <position position="231"/>
    </location>
    <ligand>
        <name>Mg(2+)</name>
        <dbReference type="ChEBI" id="CHEBI:18420"/>
        <label>4</label>
    </ligand>
</feature>
<comment type="function">
    <text evidence="15">Catalyzes two subsequent steps in gluconeogenesis: the aldol condensation of dihydroxyacetone phosphate (DHAP) and glyceraldehyde-3-phosphate (GA3P) to fructose-1,6-bisphosphate (FBP), and the dephosphorylation of FBP to fructose-6-phosphate (F6P).</text>
</comment>
<evidence type="ECO:0000256" key="9">
    <source>
        <dbReference type="ARBA" id="ARBA00022723"/>
    </source>
</evidence>
<evidence type="ECO:0000256" key="13">
    <source>
        <dbReference type="ARBA" id="ARBA00023270"/>
    </source>
</evidence>
<dbReference type="NCBIfam" id="NF041126">
    <property type="entry name" value="FBP_aldo_phos"/>
    <property type="match status" value="1"/>
</dbReference>
<feature type="active site" description="Proton acceptor; for FBP phosphatase activity" evidence="15">
    <location>
        <position position="11"/>
    </location>
</feature>
<comment type="pathway">
    <text evidence="3 15">Carbohydrate biosynthesis; gluconeogenesis.</text>
</comment>
<dbReference type="InterPro" id="IPR036076">
    <property type="entry name" value="FBPase_V_sf"/>
</dbReference>
<keyword evidence="10 15" id="KW-0378">Hydrolase</keyword>
<protein>
    <recommendedName>
        <fullName evidence="7 15">Fructose-1,6-bisphosphate aldolase/phosphatase</fullName>
        <shortName evidence="15">FBP A/P</shortName>
        <shortName evidence="15">FBP aldolase/phosphatase</shortName>
        <ecNumber evidence="6 15">3.1.3.11</ecNumber>
        <ecNumber evidence="15">4.1.2.13</ecNumber>
    </recommendedName>
</protein>
<feature type="binding site" description="in other chain" evidence="15">
    <location>
        <position position="90"/>
    </location>
    <ligand>
        <name>beta-D-fructose 1,6-bisphosphate</name>
        <dbReference type="ChEBI" id="CHEBI:32966"/>
        <note>ligand shared between dimeric partners</note>
    </ligand>
</feature>
<feature type="binding site" evidence="15">
    <location>
        <position position="18"/>
    </location>
    <ligand>
        <name>dihydroxyacetone phosphate</name>
        <dbReference type="ChEBI" id="CHEBI:57642"/>
    </ligand>
</feature>
<keyword evidence="8 15" id="KW-0312">Gluconeogenesis</keyword>
<comment type="subunit">
    <text evidence="5 15">Homooctamer; dimer of tetramers.</text>
</comment>
<dbReference type="EMBL" id="LQMQ01000055">
    <property type="protein sequence ID" value="KUO39817.1"/>
    <property type="molecule type" value="Genomic_DNA"/>
</dbReference>
<keyword evidence="9 15" id="KW-0479">Metal-binding</keyword>
<feature type="binding site" evidence="15">
    <location>
        <position position="132"/>
    </location>
    <ligand>
        <name>dihydroxyacetone phosphate</name>
        <dbReference type="ChEBI" id="CHEBI:57642"/>
    </ligand>
</feature>
<gene>
    <name evidence="15" type="primary">fbp</name>
    <name evidence="16" type="ORF">APZ16_01325</name>
</gene>
<keyword evidence="12 15" id="KW-0456">Lyase</keyword>
<feature type="binding site" evidence="15">
    <location>
        <position position="285"/>
    </location>
    <ligand>
        <name>dihydroxyacetone phosphate</name>
        <dbReference type="ChEBI" id="CHEBI:57642"/>
    </ligand>
</feature>
<keyword evidence="14 15" id="KW-0119">Carbohydrate metabolism</keyword>
<feature type="binding site" evidence="15">
    <location>
        <position position="52"/>
    </location>
    <ligand>
        <name>Mg(2+)</name>
        <dbReference type="ChEBI" id="CHEBI:18420"/>
        <label>1</label>
    </ligand>
</feature>
<dbReference type="GO" id="GO:0042132">
    <property type="term" value="F:fructose 1,6-bisphosphate 1-phosphatase activity"/>
    <property type="evidence" value="ECO:0007669"/>
    <property type="project" value="UniProtKB-UniRule"/>
</dbReference>
<dbReference type="GO" id="GO:0004332">
    <property type="term" value="F:fructose-bisphosphate aldolase activity"/>
    <property type="evidence" value="ECO:0007669"/>
    <property type="project" value="UniProtKB-UniRule"/>
</dbReference>
<evidence type="ECO:0000256" key="15">
    <source>
        <dbReference type="HAMAP-Rule" id="MF_02067"/>
    </source>
</evidence>
<dbReference type="GO" id="GO:0006094">
    <property type="term" value="P:gluconeogenesis"/>
    <property type="evidence" value="ECO:0007669"/>
    <property type="project" value="UniProtKB-UniRule"/>
</dbReference>
<dbReference type="PIRSF" id="PIRSF015647">
    <property type="entry name" value="FBPtase_archl"/>
    <property type="match status" value="1"/>
</dbReference>
<evidence type="ECO:0000256" key="14">
    <source>
        <dbReference type="ARBA" id="ARBA00023277"/>
    </source>
</evidence>
<dbReference type="PANTHER" id="PTHR38341:SF1">
    <property type="entry name" value="FRUCTOSE-1,6-BISPHOSPHATE ALDOLASE_PHOSPHATASE"/>
    <property type="match status" value="1"/>
</dbReference>
<evidence type="ECO:0000256" key="7">
    <source>
        <dbReference type="ARBA" id="ARBA00018635"/>
    </source>
</evidence>
<dbReference type="STRING" id="1776334.APZ16_01325"/>
<evidence type="ECO:0000256" key="1">
    <source>
        <dbReference type="ARBA" id="ARBA00001273"/>
    </source>
</evidence>
<organism evidence="16 17">
    <name type="scientific">Hadarchaeum yellowstonense</name>
    <dbReference type="NCBI Taxonomy" id="1776334"/>
    <lineage>
        <taxon>Archaea</taxon>
        <taxon>Methanobacteriati</taxon>
        <taxon>Candidatus Hadarchaeota</taxon>
        <taxon>Candidatus Hadarchaeia</taxon>
        <taxon>Candidatus Hadarchaeales</taxon>
        <taxon>Candidatus Hadarchaeaceae</taxon>
        <taxon>Candidatus Hadarchaeum</taxon>
    </lineage>
</organism>
<evidence type="ECO:0000256" key="3">
    <source>
        <dbReference type="ARBA" id="ARBA00004742"/>
    </source>
</evidence>
<feature type="active site" description="Schiff-base intermediate with DHAP; for FBP aldolase activity" evidence="15">
    <location>
        <position position="230"/>
    </location>
</feature>
<feature type="binding site" evidence="15">
    <location>
        <position position="231"/>
    </location>
    <ligand>
        <name>Mg(2+)</name>
        <dbReference type="ChEBI" id="CHEBI:18420"/>
        <label>3</label>
    </ligand>
</feature>
<comment type="cofactor">
    <cofactor evidence="2 15">
        <name>Mg(2+)</name>
        <dbReference type="ChEBI" id="CHEBI:18420"/>
    </cofactor>
</comment>
<feature type="binding site" description="in other chain" evidence="15">
    <location>
        <position position="346"/>
    </location>
    <ligand>
        <name>beta-D-fructose 1,6-bisphosphate</name>
        <dbReference type="ChEBI" id="CHEBI:32966"/>
        <note>ligand shared between dimeric partners</note>
    </ligand>
</feature>
<comment type="domain">
    <text evidence="15">Consists of a single catalytic domain, but remodels its active-site architecture via a large structural change to exhibit dual activities.</text>
</comment>
<feature type="binding site" evidence="15">
    <location>
        <position position="131"/>
    </location>
    <ligand>
        <name>Mg(2+)</name>
        <dbReference type="ChEBI" id="CHEBI:18420"/>
        <label>2</label>
    </ligand>
</feature>
<dbReference type="Proteomes" id="UP000074294">
    <property type="component" value="Unassembled WGS sequence"/>
</dbReference>
<dbReference type="EC" id="3.1.3.11" evidence="6 15"/>
<name>A0A147JTI2_HADYE</name>
<feature type="binding site" evidence="15">
    <location>
        <position position="230"/>
    </location>
    <ligand>
        <name>Mg(2+)</name>
        <dbReference type="ChEBI" id="CHEBI:18420"/>
        <label>3</label>
    </ligand>
</feature>
<proteinExistence type="inferred from homology"/>
<sequence length="366" mass="40838">MKTTISVIKADVGSIPGHVKVPDELLEIAEKSLQRARKEGIIKSYYVTNCGDDLELIMSHDRGEDNPKIHGLAWETFKKAAALAKKRKYYGAGQDLLVEAFSGNVRGMGPGVAEFEIEERPSEPIIVLLCDKTSPSAFNLPFYKIFADPFNTAGLVIDTKIHDGFRFEVHDIKEGERIFLSCPEELYDLLSLIGLSSRYVVKRIFRKDGPVAAVASTERLSLIAGKYVGKDDPVAIVRAQSGYPAVGEILEAFAFPQLVPGWMRGSHRGPLMPVSHEDARPTRFDGPPRIMALGFQVCEGELIGPVDLFGDISFDLARKQAIEISDYLRRHGPFEPHLLSPEELEYTTLPEVIKRMKNRFEPIKKK</sequence>
<feature type="binding site" description="in other chain" evidence="15">
    <location>
        <position position="285"/>
    </location>
    <ligand>
        <name>beta-D-fructose 1,6-bisphosphate</name>
        <dbReference type="ChEBI" id="CHEBI:32966"/>
        <note>ligand shared between dimeric partners</note>
    </ligand>
</feature>
<dbReference type="GO" id="GO:0000287">
    <property type="term" value="F:magnesium ion binding"/>
    <property type="evidence" value="ECO:0007669"/>
    <property type="project" value="UniProtKB-UniRule"/>
</dbReference>
<dbReference type="HAMAP" id="MF_02067">
    <property type="entry name" value="FBP_aldolase_phosphatase"/>
    <property type="match status" value="1"/>
</dbReference>
<evidence type="ECO:0000313" key="17">
    <source>
        <dbReference type="Proteomes" id="UP000074294"/>
    </source>
</evidence>
<dbReference type="PANTHER" id="PTHR38341">
    <property type="entry name" value="FRUCTOSE-1,6-BISPHOSPHATE ALDOLASE/PHOSPHATASE"/>
    <property type="match status" value="1"/>
</dbReference>
<feature type="binding site" description="in other chain" evidence="15">
    <location>
        <begin position="103"/>
        <end position="104"/>
    </location>
    <ligand>
        <name>beta-D-fructose 1,6-bisphosphate</name>
        <dbReference type="ChEBI" id="CHEBI:32966"/>
        <note>ligand shared between dimeric partners</note>
    </ligand>
</feature>
<feature type="binding site" description="in other chain" evidence="15">
    <location>
        <position position="18"/>
    </location>
    <ligand>
        <name>beta-D-fructose 1,6-bisphosphate</name>
        <dbReference type="ChEBI" id="CHEBI:32966"/>
        <note>ligand shared between dimeric partners</note>
    </ligand>
</feature>
<comment type="caution">
    <text evidence="16">The sequence shown here is derived from an EMBL/GenBank/DDBJ whole genome shotgun (WGS) entry which is preliminary data.</text>
</comment>
<evidence type="ECO:0000313" key="16">
    <source>
        <dbReference type="EMBL" id="KUO39817.1"/>
    </source>
</evidence>
<dbReference type="UniPathway" id="UPA00138"/>
<comment type="catalytic activity">
    <reaction evidence="15">
        <text>beta-D-fructose 1,6-bisphosphate = D-glyceraldehyde 3-phosphate + dihydroxyacetone phosphate</text>
        <dbReference type="Rhea" id="RHEA:14729"/>
        <dbReference type="ChEBI" id="CHEBI:32966"/>
        <dbReference type="ChEBI" id="CHEBI:57642"/>
        <dbReference type="ChEBI" id="CHEBI:59776"/>
        <dbReference type="EC" id="4.1.2.13"/>
    </reaction>
</comment>
<reference evidence="16 17" key="1">
    <citation type="journal article" date="2016" name="Nat. Microbiol.">
        <title>Genomic inference of the metabolism of cosmopolitan subsurface Archaea, Hadesarchaea.</title>
        <authorList>
            <person name="Baker B.J."/>
            <person name="Saw J.H."/>
            <person name="Lind A.E."/>
            <person name="Lazar C.S."/>
            <person name="Hinrichs K.-U."/>
            <person name="Teske A.P."/>
            <person name="Ettema T.J."/>
        </authorList>
    </citation>
    <scope>NUCLEOTIDE SEQUENCE [LARGE SCALE GENOMIC DNA]</scope>
</reference>
<feature type="binding site" description="in other chain" evidence="15">
    <location>
        <position position="132"/>
    </location>
    <ligand>
        <name>beta-D-fructose 1,6-bisphosphate</name>
        <dbReference type="ChEBI" id="CHEBI:32966"/>
        <note>ligand shared between dimeric partners</note>
    </ligand>
</feature>
<evidence type="ECO:0000256" key="12">
    <source>
        <dbReference type="ARBA" id="ARBA00023239"/>
    </source>
</evidence>
<dbReference type="EC" id="4.1.2.13" evidence="15"/>
<evidence type="ECO:0000256" key="11">
    <source>
        <dbReference type="ARBA" id="ARBA00022842"/>
    </source>
</evidence>
<evidence type="ECO:0000256" key="6">
    <source>
        <dbReference type="ARBA" id="ARBA00013093"/>
    </source>
</evidence>
<dbReference type="SUPFAM" id="SSF111249">
    <property type="entry name" value="Sulfolobus fructose-1,6-bisphosphatase-like"/>
    <property type="match status" value="1"/>
</dbReference>
<feature type="binding site" evidence="15">
    <location>
        <position position="11"/>
    </location>
    <ligand>
        <name>Mg(2+)</name>
        <dbReference type="ChEBI" id="CHEBI:18420"/>
        <label>1</label>
    </ligand>
</feature>
<evidence type="ECO:0000256" key="4">
    <source>
        <dbReference type="ARBA" id="ARBA00010693"/>
    </source>
</evidence>
<feature type="binding site" description="in other chain" evidence="15">
    <location>
        <position position="264"/>
    </location>
    <ligand>
        <name>beta-D-fructose 1,6-bisphosphate</name>
        <dbReference type="ChEBI" id="CHEBI:32966"/>
        <note>ligand shared between dimeric partners</note>
    </ligand>
</feature>
<evidence type="ECO:0000256" key="2">
    <source>
        <dbReference type="ARBA" id="ARBA00001946"/>
    </source>
</evidence>
<evidence type="ECO:0000256" key="8">
    <source>
        <dbReference type="ARBA" id="ARBA00022432"/>
    </source>
</evidence>
<feature type="binding site" evidence="15">
    <location>
        <position position="52"/>
    </location>
    <ligand>
        <name>Mg(2+)</name>
        <dbReference type="ChEBI" id="CHEBI:18420"/>
        <label>2</label>
    </ligand>
</feature>
<accession>A0A147JTI2</accession>
<feature type="binding site" evidence="15">
    <location>
        <position position="232"/>
    </location>
    <ligand>
        <name>Mg(2+)</name>
        <dbReference type="ChEBI" id="CHEBI:18420"/>
        <label>2</label>
    </ligand>
</feature>
<evidence type="ECO:0000256" key="5">
    <source>
        <dbReference type="ARBA" id="ARBA00011820"/>
    </source>
</evidence>
<keyword evidence="11 15" id="KW-0460">Magnesium</keyword>
<comment type="similarity">
    <text evidence="4 15">Belongs to the FBP aldolase/phosphatase family.</text>
</comment>
<feature type="binding site" evidence="15">
    <location>
        <position position="53"/>
    </location>
    <ligand>
        <name>Mg(2+)</name>
        <dbReference type="ChEBI" id="CHEBI:18420"/>
        <label>2</label>
    </ligand>
</feature>
<dbReference type="InterPro" id="IPR002803">
    <property type="entry name" value="FBPase_V"/>
</dbReference>
<feature type="binding site" evidence="15">
    <location>
        <begin position="240"/>
        <end position="241"/>
    </location>
    <ligand>
        <name>beta-D-fructose 1,6-bisphosphate</name>
        <dbReference type="ChEBI" id="CHEBI:32966"/>
        <note>ligand shared between dimeric partners</note>
    </ligand>
</feature>
<feature type="binding site" evidence="15">
    <location>
        <position position="94"/>
    </location>
    <ligand>
        <name>Mg(2+)</name>
        <dbReference type="ChEBI" id="CHEBI:18420"/>
        <label>1</label>
    </ligand>
</feature>
<comment type="catalytic activity">
    <reaction evidence="1 15">
        <text>beta-D-fructose 1,6-bisphosphate + H2O = beta-D-fructose 6-phosphate + phosphate</text>
        <dbReference type="Rhea" id="RHEA:11064"/>
        <dbReference type="ChEBI" id="CHEBI:15377"/>
        <dbReference type="ChEBI" id="CHEBI:32966"/>
        <dbReference type="ChEBI" id="CHEBI:43474"/>
        <dbReference type="ChEBI" id="CHEBI:57634"/>
        <dbReference type="EC" id="3.1.3.11"/>
    </reaction>
</comment>
<feature type="active site" description="Proton donor/acceptor; for FBP aldolase activity" evidence="15">
    <location>
        <position position="227"/>
    </location>
</feature>
<feature type="binding site" evidence="15">
    <location>
        <position position="232"/>
    </location>
    <ligand>
        <name>Mg(2+)</name>
        <dbReference type="ChEBI" id="CHEBI:18420"/>
        <label>3</label>
    </ligand>
</feature>
<dbReference type="Pfam" id="PF01950">
    <property type="entry name" value="FBPase_3"/>
    <property type="match status" value="1"/>
</dbReference>
<keyword evidence="13 15" id="KW-0704">Schiff base</keyword>
<feature type="binding site" evidence="15">
    <location>
        <position position="18"/>
    </location>
    <ligand>
        <name>Mg(2+)</name>
        <dbReference type="ChEBI" id="CHEBI:18420"/>
        <label>1</label>
    </ligand>
</feature>